<proteinExistence type="predicted"/>
<name>A0ABT1DA21_9PROT</name>
<dbReference type="Proteomes" id="UP001523392">
    <property type="component" value="Unassembled WGS sequence"/>
</dbReference>
<evidence type="ECO:0000259" key="2">
    <source>
        <dbReference type="PROSITE" id="PS50925"/>
    </source>
</evidence>
<evidence type="ECO:0000313" key="4">
    <source>
        <dbReference type="Proteomes" id="UP001523392"/>
    </source>
</evidence>
<dbReference type="EMBL" id="JAFIRR010000151">
    <property type="protein sequence ID" value="MCO6418775.1"/>
    <property type="molecule type" value="Genomic_DNA"/>
</dbReference>
<dbReference type="Pfam" id="PF04940">
    <property type="entry name" value="BLUF"/>
    <property type="match status" value="1"/>
</dbReference>
<evidence type="ECO:0000256" key="1">
    <source>
        <dbReference type="SAM" id="MobiDB-lite"/>
    </source>
</evidence>
<dbReference type="SUPFAM" id="SSF54975">
    <property type="entry name" value="Acylphosphatase/BLUF domain-like"/>
    <property type="match status" value="1"/>
</dbReference>
<gene>
    <name evidence="3" type="ORF">JYK14_21810</name>
</gene>
<reference evidence="3 4" key="1">
    <citation type="submission" date="2021-12" db="EMBL/GenBank/DDBJ databases">
        <title>Siccirubricoccus leaddurans sp. nov., a high concentration Zn2+ tolerance bacterium.</title>
        <authorList>
            <person name="Cao Y."/>
        </authorList>
    </citation>
    <scope>NUCLEOTIDE SEQUENCE [LARGE SCALE GENOMIC DNA]</scope>
    <source>
        <strain evidence="3 4">KC 17139</strain>
    </source>
</reference>
<dbReference type="InterPro" id="IPR036046">
    <property type="entry name" value="Acylphosphatase-like_dom_sf"/>
</dbReference>
<feature type="region of interest" description="Disordered" evidence="1">
    <location>
        <begin position="1"/>
        <end position="29"/>
    </location>
</feature>
<feature type="domain" description="BLUF" evidence="2">
    <location>
        <begin position="31"/>
        <end position="126"/>
    </location>
</feature>
<protein>
    <submittedName>
        <fullName evidence="3">BLUF domain-containing protein</fullName>
    </submittedName>
</protein>
<accession>A0ABT1DA21</accession>
<dbReference type="Gene3D" id="3.30.70.100">
    <property type="match status" value="1"/>
</dbReference>
<evidence type="ECO:0000313" key="3">
    <source>
        <dbReference type="EMBL" id="MCO6418775.1"/>
    </source>
</evidence>
<dbReference type="PROSITE" id="PS50925">
    <property type="entry name" value="BLUF"/>
    <property type="match status" value="1"/>
</dbReference>
<dbReference type="RefSeq" id="WP_252955404.1">
    <property type="nucleotide sequence ID" value="NZ_JAFIRR010000151.1"/>
</dbReference>
<comment type="caution">
    <text evidence="3">The sequence shown here is derived from an EMBL/GenBank/DDBJ whole genome shotgun (WGS) entry which is preliminary data.</text>
</comment>
<organism evidence="3 4">
    <name type="scientific">Siccirubricoccus soli</name>
    <dbReference type="NCBI Taxonomy" id="2899147"/>
    <lineage>
        <taxon>Bacteria</taxon>
        <taxon>Pseudomonadati</taxon>
        <taxon>Pseudomonadota</taxon>
        <taxon>Alphaproteobacteria</taxon>
        <taxon>Acetobacterales</taxon>
        <taxon>Roseomonadaceae</taxon>
        <taxon>Siccirubricoccus</taxon>
    </lineage>
</organism>
<dbReference type="InterPro" id="IPR007024">
    <property type="entry name" value="BLUF_domain"/>
</dbReference>
<sequence length="170" mass="18058">MAQVSPLPGAGPGDARHHPAAGEGSDPAQPIHRLVYRSTSAILGTEEQVAAEVAAIVAAARRNNLATGLTGVLVYSGESFTQVLEGPLAALEATYDRISADLRHRQFDLLQFTRAPARSFGNWELAYLTQDALDAFWQDGAMPGGDPTDAANRVLERLTEILRPQPAATG</sequence>
<keyword evidence="4" id="KW-1185">Reference proteome</keyword>
<dbReference type="SMART" id="SM01034">
    <property type="entry name" value="BLUF"/>
    <property type="match status" value="1"/>
</dbReference>